<keyword evidence="1" id="KW-0472">Membrane</keyword>
<evidence type="ECO:0008006" key="4">
    <source>
        <dbReference type="Google" id="ProtNLM"/>
    </source>
</evidence>
<keyword evidence="1" id="KW-1133">Transmembrane helix</keyword>
<evidence type="ECO:0000256" key="1">
    <source>
        <dbReference type="SAM" id="Phobius"/>
    </source>
</evidence>
<sequence>MTIIRQKKEYNPIKRLLVGLTVGAACAAIGGIVFYNQVVNNSHEIAQRRGDLRDMEVTNAELKSELYALTDTQKMQEFAASNGLVIEKNPKYVRRQELSVNVR</sequence>
<protein>
    <recommendedName>
        <fullName evidence="4">Cell division protein FtsL</fullName>
    </recommendedName>
</protein>
<dbReference type="EMBL" id="MGIV01000007">
    <property type="protein sequence ID" value="OGM95408.1"/>
    <property type="molecule type" value="Genomic_DNA"/>
</dbReference>
<name>A0A1F8E5D7_9BACT</name>
<dbReference type="AlphaFoldDB" id="A0A1F8E5D7"/>
<organism evidence="2 3">
    <name type="scientific">Candidatus Wolfebacteria bacterium RIFOXYD1_FULL_48_65</name>
    <dbReference type="NCBI Taxonomy" id="1802561"/>
    <lineage>
        <taxon>Bacteria</taxon>
        <taxon>Candidatus Wolfeibacteriota</taxon>
    </lineage>
</organism>
<comment type="caution">
    <text evidence="2">The sequence shown here is derived from an EMBL/GenBank/DDBJ whole genome shotgun (WGS) entry which is preliminary data.</text>
</comment>
<evidence type="ECO:0000313" key="3">
    <source>
        <dbReference type="Proteomes" id="UP000179057"/>
    </source>
</evidence>
<dbReference type="PROSITE" id="PS51257">
    <property type="entry name" value="PROKAR_LIPOPROTEIN"/>
    <property type="match status" value="1"/>
</dbReference>
<accession>A0A1F8E5D7</accession>
<proteinExistence type="predicted"/>
<dbReference type="Proteomes" id="UP000179057">
    <property type="component" value="Unassembled WGS sequence"/>
</dbReference>
<reference evidence="2 3" key="1">
    <citation type="journal article" date="2016" name="Nat. Commun.">
        <title>Thousands of microbial genomes shed light on interconnected biogeochemical processes in an aquifer system.</title>
        <authorList>
            <person name="Anantharaman K."/>
            <person name="Brown C.T."/>
            <person name="Hug L.A."/>
            <person name="Sharon I."/>
            <person name="Castelle C.J."/>
            <person name="Probst A.J."/>
            <person name="Thomas B.C."/>
            <person name="Singh A."/>
            <person name="Wilkins M.J."/>
            <person name="Karaoz U."/>
            <person name="Brodie E.L."/>
            <person name="Williams K.H."/>
            <person name="Hubbard S.S."/>
            <person name="Banfield J.F."/>
        </authorList>
    </citation>
    <scope>NUCLEOTIDE SEQUENCE [LARGE SCALE GENOMIC DNA]</scope>
</reference>
<gene>
    <name evidence="2" type="ORF">A2610_00820</name>
</gene>
<feature type="transmembrane region" description="Helical" evidence="1">
    <location>
        <begin position="16"/>
        <end position="35"/>
    </location>
</feature>
<keyword evidence="1" id="KW-0812">Transmembrane</keyword>
<evidence type="ECO:0000313" key="2">
    <source>
        <dbReference type="EMBL" id="OGM95408.1"/>
    </source>
</evidence>